<sequence>MTTDVDDEDTIRQVVDRLQEKLPDTPRAELERVAREEFDAIAGRPVRDYLSILTERAAKKRIKRDSKVAS</sequence>
<reference evidence="1" key="2">
    <citation type="submission" date="2020-09" db="EMBL/GenBank/DDBJ databases">
        <authorList>
            <person name="Sun Q."/>
            <person name="Zhou Y."/>
        </authorList>
    </citation>
    <scope>NUCLEOTIDE SEQUENCE</scope>
    <source>
        <strain evidence="1">CGMCC 1.12813</strain>
    </source>
</reference>
<evidence type="ECO:0000313" key="1">
    <source>
        <dbReference type="EMBL" id="GGA94506.1"/>
    </source>
</evidence>
<dbReference type="AlphaFoldDB" id="A0A916SF92"/>
<dbReference type="NCBIfam" id="NF046112">
    <property type="entry name" value="MSMEG_6209_Nter"/>
    <property type="match status" value="1"/>
</dbReference>
<gene>
    <name evidence="1" type="ORF">GCM10010979_06270</name>
</gene>
<dbReference type="Gene3D" id="1.10.8.1060">
    <property type="entry name" value="Corynebacterium glutamicum thioredoxin-dependent arsenate reductase, N-terminal domain"/>
    <property type="match status" value="1"/>
</dbReference>
<organism evidence="1 2">
    <name type="scientific">Conyzicola nivalis</name>
    <dbReference type="NCBI Taxonomy" id="1477021"/>
    <lineage>
        <taxon>Bacteria</taxon>
        <taxon>Bacillati</taxon>
        <taxon>Actinomycetota</taxon>
        <taxon>Actinomycetes</taxon>
        <taxon>Micrococcales</taxon>
        <taxon>Microbacteriaceae</taxon>
        <taxon>Conyzicola</taxon>
    </lineage>
</organism>
<name>A0A916SF92_9MICO</name>
<accession>A0A916SF92</accession>
<reference evidence="1" key="1">
    <citation type="journal article" date="2014" name="Int. J. Syst. Evol. Microbiol.">
        <title>Complete genome sequence of Corynebacterium casei LMG S-19264T (=DSM 44701T), isolated from a smear-ripened cheese.</title>
        <authorList>
            <consortium name="US DOE Joint Genome Institute (JGI-PGF)"/>
            <person name="Walter F."/>
            <person name="Albersmeier A."/>
            <person name="Kalinowski J."/>
            <person name="Ruckert C."/>
        </authorList>
    </citation>
    <scope>NUCLEOTIDE SEQUENCE</scope>
    <source>
        <strain evidence="1">CGMCC 1.12813</strain>
    </source>
</reference>
<dbReference type="Proteomes" id="UP000606922">
    <property type="component" value="Unassembled WGS sequence"/>
</dbReference>
<evidence type="ECO:0000313" key="2">
    <source>
        <dbReference type="Proteomes" id="UP000606922"/>
    </source>
</evidence>
<proteinExistence type="predicted"/>
<dbReference type="EMBL" id="BMGB01000001">
    <property type="protein sequence ID" value="GGA94506.1"/>
    <property type="molecule type" value="Genomic_DNA"/>
</dbReference>
<protein>
    <submittedName>
        <fullName evidence="1">Uncharacterized protein</fullName>
    </submittedName>
</protein>
<keyword evidence="2" id="KW-1185">Reference proteome</keyword>
<comment type="caution">
    <text evidence="1">The sequence shown here is derived from an EMBL/GenBank/DDBJ whole genome shotgun (WGS) entry which is preliminary data.</text>
</comment>
<dbReference type="RefSeq" id="WP_188509243.1">
    <property type="nucleotide sequence ID" value="NZ_BMGB01000001.1"/>
</dbReference>